<dbReference type="InterPro" id="IPR036598">
    <property type="entry name" value="GOLD_dom_sf"/>
</dbReference>
<comment type="similarity">
    <text evidence="2 8">Belongs to the EMP24/GP25L family.</text>
</comment>
<evidence type="ECO:0000256" key="9">
    <source>
        <dbReference type="SAM" id="Phobius"/>
    </source>
</evidence>
<evidence type="ECO:0000256" key="4">
    <source>
        <dbReference type="ARBA" id="ARBA00022729"/>
    </source>
</evidence>
<keyword evidence="5 9" id="KW-1133">Transmembrane helix</keyword>
<feature type="transmembrane region" description="Helical" evidence="9">
    <location>
        <begin position="185"/>
        <end position="207"/>
    </location>
</feature>
<organism evidence="12 13">
    <name type="scientific">Trypanosoma conorhini</name>
    <dbReference type="NCBI Taxonomy" id="83891"/>
    <lineage>
        <taxon>Eukaryota</taxon>
        <taxon>Discoba</taxon>
        <taxon>Euglenozoa</taxon>
        <taxon>Kinetoplastea</taxon>
        <taxon>Metakinetoplastina</taxon>
        <taxon>Trypanosomatida</taxon>
        <taxon>Trypanosomatidae</taxon>
        <taxon>Trypanosoma</taxon>
    </lineage>
</organism>
<keyword evidence="6 9" id="KW-0472">Membrane</keyword>
<dbReference type="AlphaFoldDB" id="A0A3R7NG00"/>
<evidence type="ECO:0000256" key="1">
    <source>
        <dbReference type="ARBA" id="ARBA00004479"/>
    </source>
</evidence>
<dbReference type="PANTHER" id="PTHR22811">
    <property type="entry name" value="TRANSMEMBRANE EMP24 DOMAIN-CONTAINING PROTEIN"/>
    <property type="match status" value="1"/>
</dbReference>
<dbReference type="GO" id="GO:0016020">
    <property type="term" value="C:membrane"/>
    <property type="evidence" value="ECO:0007669"/>
    <property type="project" value="UniProtKB-SubCell"/>
</dbReference>
<evidence type="ECO:0000256" key="7">
    <source>
        <dbReference type="ARBA" id="ARBA00037847"/>
    </source>
</evidence>
<dbReference type="InterPro" id="IPR015720">
    <property type="entry name" value="Emp24-like"/>
</dbReference>
<evidence type="ECO:0000313" key="12">
    <source>
        <dbReference type="EMBL" id="RNF21610.1"/>
    </source>
</evidence>
<dbReference type="RefSeq" id="XP_029229584.1">
    <property type="nucleotide sequence ID" value="XM_029370265.1"/>
</dbReference>
<evidence type="ECO:0000256" key="6">
    <source>
        <dbReference type="ARBA" id="ARBA00023136"/>
    </source>
</evidence>
<evidence type="ECO:0000256" key="10">
    <source>
        <dbReference type="SAM" id="SignalP"/>
    </source>
</evidence>
<evidence type="ECO:0000313" key="13">
    <source>
        <dbReference type="Proteomes" id="UP000284403"/>
    </source>
</evidence>
<feature type="domain" description="GOLD" evidence="11">
    <location>
        <begin position="47"/>
        <end position="130"/>
    </location>
</feature>
<keyword evidence="4 10" id="KW-0732">Signal</keyword>
<dbReference type="InterPro" id="IPR009038">
    <property type="entry name" value="GOLD_dom"/>
</dbReference>
<feature type="chain" id="PRO_5018626444" evidence="10">
    <location>
        <begin position="31"/>
        <end position="217"/>
    </location>
</feature>
<dbReference type="EMBL" id="MKKU01000153">
    <property type="protein sequence ID" value="RNF21610.1"/>
    <property type="molecule type" value="Genomic_DNA"/>
</dbReference>
<sequence length="217" mass="24450">MPRRGECRPRPAAHPLLLLLLLLFLAAAAASFLGADAASTTVGSGEKLCLQEVVPPQSRVTFQFQVVSGGNRDIRASVADQDGKVLREWAETTEGIYEVLAQGGTKAIVACLDNSYAHYTPKLVVFHFRYHVDYTSVAKKEELDPVERKVEHISATMREVEALQMQLRSQQKEHRATVEDSNERLLVWSVFQVLALVVMSVFQLYFLKRFLERKSFL</sequence>
<keyword evidence="3 8" id="KW-0812">Transmembrane</keyword>
<comment type="subcellular location">
    <subcellularLocation>
        <location evidence="7">Endomembrane system</location>
        <topology evidence="7">Single-pass membrane protein</topology>
    </subcellularLocation>
    <subcellularLocation>
        <location evidence="1 8">Membrane</location>
        <topology evidence="1 8">Single-pass type I membrane protein</topology>
    </subcellularLocation>
</comment>
<dbReference type="SUPFAM" id="SSF101576">
    <property type="entry name" value="Supernatant protein factor (SPF), C-terminal domain"/>
    <property type="match status" value="1"/>
</dbReference>
<accession>A0A3R7NG00</accession>
<evidence type="ECO:0000256" key="5">
    <source>
        <dbReference type="ARBA" id="ARBA00022989"/>
    </source>
</evidence>
<dbReference type="Pfam" id="PF01105">
    <property type="entry name" value="EMP24_GP25L"/>
    <property type="match status" value="1"/>
</dbReference>
<evidence type="ECO:0000256" key="8">
    <source>
        <dbReference type="RuleBase" id="RU003827"/>
    </source>
</evidence>
<protein>
    <submittedName>
        <fullName evidence="12">Endosomal P24B protein</fullName>
    </submittedName>
</protein>
<evidence type="ECO:0000256" key="2">
    <source>
        <dbReference type="ARBA" id="ARBA00007104"/>
    </source>
</evidence>
<dbReference type="Proteomes" id="UP000284403">
    <property type="component" value="Unassembled WGS sequence"/>
</dbReference>
<gene>
    <name evidence="12" type="ORF">Tco025E_03346</name>
</gene>
<name>A0A3R7NG00_9TRYP</name>
<dbReference type="OrthoDB" id="1929172at2759"/>
<dbReference type="GO" id="GO:0012505">
    <property type="term" value="C:endomembrane system"/>
    <property type="evidence" value="ECO:0007669"/>
    <property type="project" value="UniProtKB-SubCell"/>
</dbReference>
<feature type="signal peptide" evidence="10">
    <location>
        <begin position="1"/>
        <end position="30"/>
    </location>
</feature>
<comment type="caution">
    <text evidence="12">The sequence shown here is derived from an EMBL/GenBank/DDBJ whole genome shotgun (WGS) entry which is preliminary data.</text>
</comment>
<reference evidence="12 13" key="1">
    <citation type="journal article" date="2018" name="BMC Genomics">
        <title>Genomic comparison of Trypanosoma conorhini and Trypanosoma rangeli to Trypanosoma cruzi strains of high and low virulence.</title>
        <authorList>
            <person name="Bradwell K.R."/>
            <person name="Koparde V.N."/>
            <person name="Matveyev A.V."/>
            <person name="Serrano M.G."/>
            <person name="Alves J.M."/>
            <person name="Parikh H."/>
            <person name="Huang B."/>
            <person name="Lee V."/>
            <person name="Espinosa-Alvarez O."/>
            <person name="Ortiz P.A."/>
            <person name="Costa-Martins A.G."/>
            <person name="Teixeira M.M."/>
            <person name="Buck G.A."/>
        </authorList>
    </citation>
    <scope>NUCLEOTIDE SEQUENCE [LARGE SCALE GENOMIC DNA]</scope>
    <source>
        <strain evidence="12 13">025E</strain>
    </source>
</reference>
<proteinExistence type="inferred from homology"/>
<keyword evidence="13" id="KW-1185">Reference proteome</keyword>
<evidence type="ECO:0000259" key="11">
    <source>
        <dbReference type="PROSITE" id="PS50866"/>
    </source>
</evidence>
<dbReference type="GeneID" id="40316957"/>
<evidence type="ECO:0000256" key="3">
    <source>
        <dbReference type="ARBA" id="ARBA00022692"/>
    </source>
</evidence>
<dbReference type="PROSITE" id="PS50866">
    <property type="entry name" value="GOLD"/>
    <property type="match status" value="1"/>
</dbReference>
<dbReference type="SMART" id="SM01190">
    <property type="entry name" value="EMP24_GP25L"/>
    <property type="match status" value="1"/>
</dbReference>